<dbReference type="AlphaFoldDB" id="A0A2V3PTN5"/>
<reference evidence="2 3" key="1">
    <citation type="submission" date="2018-03" db="EMBL/GenBank/DDBJ databases">
        <title>Genomic Encyclopedia of Archaeal and Bacterial Type Strains, Phase II (KMG-II): from individual species to whole genera.</title>
        <authorList>
            <person name="Goeker M."/>
        </authorList>
    </citation>
    <scope>NUCLEOTIDE SEQUENCE [LARGE SCALE GENOMIC DNA]</scope>
    <source>
        <strain evidence="2 3">DSM 100214</strain>
    </source>
</reference>
<proteinExistence type="predicted"/>
<dbReference type="OrthoDB" id="998127at2"/>
<keyword evidence="3" id="KW-1185">Reference proteome</keyword>
<protein>
    <submittedName>
        <fullName evidence="2">Uncharacterized protein</fullName>
    </submittedName>
</protein>
<feature type="chain" id="PRO_5016069767" evidence="1">
    <location>
        <begin position="24"/>
        <end position="106"/>
    </location>
</feature>
<accession>A0A2V3PTN5</accession>
<feature type="signal peptide" evidence="1">
    <location>
        <begin position="1"/>
        <end position="23"/>
    </location>
</feature>
<evidence type="ECO:0000313" key="2">
    <source>
        <dbReference type="EMBL" id="PXV62541.1"/>
    </source>
</evidence>
<evidence type="ECO:0000313" key="3">
    <source>
        <dbReference type="Proteomes" id="UP000247973"/>
    </source>
</evidence>
<sequence length="106" mass="12075">MKKILLLLFVSVYLVGCSSYKDAMNANSNIKKVELGMTKNDVIHKMGKSYHRMEVYKDSHGTDVEVLGYPTVDAIYMLRFENGELVGFHKDLVLPADKFLRESSLE</sequence>
<dbReference type="EMBL" id="QICL01000019">
    <property type="protein sequence ID" value="PXV62541.1"/>
    <property type="molecule type" value="Genomic_DNA"/>
</dbReference>
<name>A0A2V3PTN5_9BACT</name>
<evidence type="ECO:0000256" key="1">
    <source>
        <dbReference type="SAM" id="SignalP"/>
    </source>
</evidence>
<organism evidence="2 3">
    <name type="scientific">Dysgonomonas alginatilytica</name>
    <dbReference type="NCBI Taxonomy" id="1605892"/>
    <lineage>
        <taxon>Bacteria</taxon>
        <taxon>Pseudomonadati</taxon>
        <taxon>Bacteroidota</taxon>
        <taxon>Bacteroidia</taxon>
        <taxon>Bacteroidales</taxon>
        <taxon>Dysgonomonadaceae</taxon>
        <taxon>Dysgonomonas</taxon>
    </lineage>
</organism>
<dbReference type="RefSeq" id="WP_110311449.1">
    <property type="nucleotide sequence ID" value="NZ_QICL01000019.1"/>
</dbReference>
<keyword evidence="1" id="KW-0732">Signal</keyword>
<dbReference type="Proteomes" id="UP000247973">
    <property type="component" value="Unassembled WGS sequence"/>
</dbReference>
<comment type="caution">
    <text evidence="2">The sequence shown here is derived from an EMBL/GenBank/DDBJ whole genome shotgun (WGS) entry which is preliminary data.</text>
</comment>
<gene>
    <name evidence="2" type="ORF">CLV62_11983</name>
</gene>